<feature type="non-terminal residue" evidence="1">
    <location>
        <position position="61"/>
    </location>
</feature>
<dbReference type="AlphaFoldDB" id="A0A6J4I787"/>
<dbReference type="EMBL" id="CADCTR010000491">
    <property type="protein sequence ID" value="CAA9244112.1"/>
    <property type="molecule type" value="Genomic_DNA"/>
</dbReference>
<accession>A0A6J4I787</accession>
<gene>
    <name evidence="1" type="ORF">AVDCRST_MAG93-1455</name>
</gene>
<feature type="non-terminal residue" evidence="1">
    <location>
        <position position="1"/>
    </location>
</feature>
<protein>
    <submittedName>
        <fullName evidence="1">Uncharacterized protein</fullName>
    </submittedName>
</protein>
<organism evidence="1">
    <name type="scientific">uncultured Chloroflexia bacterium</name>
    <dbReference type="NCBI Taxonomy" id="1672391"/>
    <lineage>
        <taxon>Bacteria</taxon>
        <taxon>Bacillati</taxon>
        <taxon>Chloroflexota</taxon>
        <taxon>Chloroflexia</taxon>
        <taxon>environmental samples</taxon>
    </lineage>
</organism>
<sequence>GTLEATDPSARKVLAGQTAKMCSEPWSLGRSPQAPHRLPEWYSYYPGHRSTSGQGYTPDNP</sequence>
<evidence type="ECO:0000313" key="1">
    <source>
        <dbReference type="EMBL" id="CAA9244112.1"/>
    </source>
</evidence>
<reference evidence="1" key="1">
    <citation type="submission" date="2020-02" db="EMBL/GenBank/DDBJ databases">
        <authorList>
            <person name="Meier V. D."/>
        </authorList>
    </citation>
    <scope>NUCLEOTIDE SEQUENCE</scope>
    <source>
        <strain evidence="1">AVDCRST_MAG93</strain>
    </source>
</reference>
<proteinExistence type="predicted"/>
<name>A0A6J4I787_9CHLR</name>